<dbReference type="InterPro" id="IPR017096">
    <property type="entry name" value="BTB-kelch_protein"/>
</dbReference>
<proteinExistence type="predicted"/>
<evidence type="ECO:0000256" key="2">
    <source>
        <dbReference type="ARBA" id="ARBA00013699"/>
    </source>
</evidence>
<keyword evidence="3" id="KW-0880">Kelch repeat</keyword>
<dbReference type="InterPro" id="IPR011333">
    <property type="entry name" value="SKP1/BTB/POZ_sf"/>
</dbReference>
<evidence type="ECO:0000256" key="6">
    <source>
        <dbReference type="ARBA" id="ARBA00023203"/>
    </source>
</evidence>
<keyword evidence="4" id="KW-0677">Repeat</keyword>
<keyword evidence="6" id="KW-0009">Actin-binding</keyword>
<dbReference type="PANTHER" id="PTHR24412:SF497">
    <property type="entry name" value="KELCH-LIKE PROTEIN 18"/>
    <property type="match status" value="1"/>
</dbReference>
<dbReference type="Pfam" id="PF07707">
    <property type="entry name" value="BACK"/>
    <property type="match status" value="1"/>
</dbReference>
<dbReference type="Gene3D" id="1.25.40.420">
    <property type="match status" value="1"/>
</dbReference>
<accession>A0A6G0Y681</accession>
<organism evidence="9 10">
    <name type="scientific">Aphis craccivora</name>
    <name type="common">Cowpea aphid</name>
    <dbReference type="NCBI Taxonomy" id="307492"/>
    <lineage>
        <taxon>Eukaryota</taxon>
        <taxon>Metazoa</taxon>
        <taxon>Ecdysozoa</taxon>
        <taxon>Arthropoda</taxon>
        <taxon>Hexapoda</taxon>
        <taxon>Insecta</taxon>
        <taxon>Pterygota</taxon>
        <taxon>Neoptera</taxon>
        <taxon>Paraneoptera</taxon>
        <taxon>Hemiptera</taxon>
        <taxon>Sternorrhyncha</taxon>
        <taxon>Aphidomorpha</taxon>
        <taxon>Aphidoidea</taxon>
        <taxon>Aphididae</taxon>
        <taxon>Aphidini</taxon>
        <taxon>Aphis</taxon>
        <taxon>Aphis</taxon>
    </lineage>
</organism>
<evidence type="ECO:0000313" key="9">
    <source>
        <dbReference type="EMBL" id="KAF0749777.1"/>
    </source>
</evidence>
<dbReference type="OrthoDB" id="6591315at2759"/>
<dbReference type="GO" id="GO:0016567">
    <property type="term" value="P:protein ubiquitination"/>
    <property type="evidence" value="ECO:0007669"/>
    <property type="project" value="UniProtKB-UniPathway"/>
</dbReference>
<dbReference type="SMART" id="SM00612">
    <property type="entry name" value="Kelch"/>
    <property type="match status" value="4"/>
</dbReference>
<dbReference type="PANTHER" id="PTHR24412">
    <property type="entry name" value="KELCH PROTEIN"/>
    <property type="match status" value="1"/>
</dbReference>
<dbReference type="InterPro" id="IPR000210">
    <property type="entry name" value="BTB/POZ_dom"/>
</dbReference>
<gene>
    <name evidence="9" type="ORF">FWK35_00018463</name>
</gene>
<dbReference type="SUPFAM" id="SSF54695">
    <property type="entry name" value="POZ domain"/>
    <property type="match status" value="1"/>
</dbReference>
<name>A0A6G0Y681_APHCR</name>
<sequence length="592" mass="69078">METSNQDPSKSNRYSDEDNEIALTSKGLNYKGINDEPYLRLMQLDESTMDVSLVVNNQKLNAHKAVLASKSDYFDRMFDKRFEDKIEINITDVSFDILSTLVNFFYTSEIYITENNVQDLLICSNIFLLDEIQNVCVNYIKKIIDTENCIKMKDFANTLGLNDLYSLCMTYIIKNFRLVANTEEFMDTNFDEIMLLLKNDDLFAKEDMVYDVVMNWIKYDPITRSKYSSELLWYVRLPLVLNTYQGINKIHEFQGAKINKFSSFRTEHRRPFRKGILVLSHYPFESTPEWYDAALDQWQSCICENCLCMTFQYRLLPPRTLCTVILLDENRLFAAGGSRYGSGMKLANMFDLKTKKWISLIDMHFERLKPYIIQLESYVYVIGGCTSEKQNVSVIEYYDLKKKAWYNVYCEINHIETFKNDSYVACVKGLIYIIGKTEAGYYDPHNKKWKYIDPIPEFNKGSAVCTLNGNIYIIGGQYLENYYKTVWAYCTLTEEWVSLAELNFARSFSGAVAMNGNIYLFGGKMINTSSSNIFEIYNPHENVWVTSSAVMGKERCHIDAIVIEKNSELYEQINYTFNKESQRFVWDVYVLG</sequence>
<dbReference type="AlphaFoldDB" id="A0A6G0Y681"/>
<dbReference type="SMART" id="SM00225">
    <property type="entry name" value="BTB"/>
    <property type="match status" value="1"/>
</dbReference>
<evidence type="ECO:0000256" key="7">
    <source>
        <dbReference type="ARBA" id="ARBA00043912"/>
    </source>
</evidence>
<evidence type="ECO:0000256" key="4">
    <source>
        <dbReference type="ARBA" id="ARBA00022737"/>
    </source>
</evidence>
<evidence type="ECO:0000256" key="5">
    <source>
        <dbReference type="ARBA" id="ARBA00022786"/>
    </source>
</evidence>
<evidence type="ECO:0000256" key="1">
    <source>
        <dbReference type="ARBA" id="ARBA00004906"/>
    </source>
</evidence>
<dbReference type="InterPro" id="IPR006652">
    <property type="entry name" value="Kelch_1"/>
</dbReference>
<evidence type="ECO:0000256" key="3">
    <source>
        <dbReference type="ARBA" id="ARBA00022441"/>
    </source>
</evidence>
<dbReference type="Pfam" id="PF01344">
    <property type="entry name" value="Kelch_1"/>
    <property type="match status" value="3"/>
</dbReference>
<dbReference type="CDD" id="cd18186">
    <property type="entry name" value="BTB_POZ_ZBTB_KLHL-like"/>
    <property type="match status" value="1"/>
</dbReference>
<reference evidence="9 10" key="1">
    <citation type="submission" date="2019-08" db="EMBL/GenBank/DDBJ databases">
        <title>Whole genome of Aphis craccivora.</title>
        <authorList>
            <person name="Voronova N.V."/>
            <person name="Shulinski R.S."/>
            <person name="Bandarenka Y.V."/>
            <person name="Zhorov D.G."/>
            <person name="Warner D."/>
        </authorList>
    </citation>
    <scope>NUCLEOTIDE SEQUENCE [LARGE SCALE GENOMIC DNA]</scope>
    <source>
        <strain evidence="9">180601</strain>
        <tissue evidence="9">Whole Body</tissue>
    </source>
</reference>
<dbReference type="Gene3D" id="3.30.710.10">
    <property type="entry name" value="Potassium Channel Kv1.1, Chain A"/>
    <property type="match status" value="1"/>
</dbReference>
<keyword evidence="10" id="KW-1185">Reference proteome</keyword>
<dbReference type="SMART" id="SM00875">
    <property type="entry name" value="BACK"/>
    <property type="match status" value="1"/>
</dbReference>
<evidence type="ECO:0000313" key="10">
    <source>
        <dbReference type="Proteomes" id="UP000478052"/>
    </source>
</evidence>
<dbReference type="InterPro" id="IPR011043">
    <property type="entry name" value="Gal_Oxase/kelch_b-propeller"/>
</dbReference>
<comment type="caution">
    <text evidence="9">The sequence shown here is derived from an EMBL/GenBank/DDBJ whole genome shotgun (WGS) entry which is preliminary data.</text>
</comment>
<feature type="domain" description="BTB" evidence="8">
    <location>
        <begin position="49"/>
        <end position="114"/>
    </location>
</feature>
<dbReference type="PROSITE" id="PS50097">
    <property type="entry name" value="BTB"/>
    <property type="match status" value="1"/>
</dbReference>
<dbReference type="InterPro" id="IPR011705">
    <property type="entry name" value="BACK"/>
</dbReference>
<comment type="pathway">
    <text evidence="1">Protein modification; protein ubiquitination.</text>
</comment>
<comment type="function">
    <text evidence="7">Probable substrate-specific adapter of an E3 ubiquitin-protein ligase complex which mediates the ubiquitination and subsequent proteasomal degradation of target proteins. May have a role in synapse differentiation and growth.</text>
</comment>
<evidence type="ECO:0000259" key="8">
    <source>
        <dbReference type="PROSITE" id="PS50097"/>
    </source>
</evidence>
<dbReference type="GO" id="GO:0003779">
    <property type="term" value="F:actin binding"/>
    <property type="evidence" value="ECO:0007669"/>
    <property type="project" value="UniProtKB-KW"/>
</dbReference>
<dbReference type="UniPathway" id="UPA00143"/>
<dbReference type="EMBL" id="VUJU01005971">
    <property type="protein sequence ID" value="KAF0749777.1"/>
    <property type="molecule type" value="Genomic_DNA"/>
</dbReference>
<dbReference type="Pfam" id="PF00651">
    <property type="entry name" value="BTB"/>
    <property type="match status" value="1"/>
</dbReference>
<dbReference type="InterPro" id="IPR015915">
    <property type="entry name" value="Kelch-typ_b-propeller"/>
</dbReference>
<dbReference type="Proteomes" id="UP000478052">
    <property type="component" value="Unassembled WGS sequence"/>
</dbReference>
<dbReference type="Gene3D" id="2.120.10.80">
    <property type="entry name" value="Kelch-type beta propeller"/>
    <property type="match status" value="2"/>
</dbReference>
<protein>
    <recommendedName>
        <fullName evidence="2">Kelch-like protein diablo</fullName>
    </recommendedName>
</protein>
<dbReference type="PIRSF" id="PIRSF037037">
    <property type="entry name" value="Kelch-like_protein_gigaxonin"/>
    <property type="match status" value="1"/>
</dbReference>
<dbReference type="SUPFAM" id="SSF50965">
    <property type="entry name" value="Galactose oxidase, central domain"/>
    <property type="match status" value="1"/>
</dbReference>
<keyword evidence="5" id="KW-0833">Ubl conjugation pathway</keyword>